<evidence type="ECO:0000313" key="4">
    <source>
        <dbReference type="Proteomes" id="UP000036681"/>
    </source>
</evidence>
<dbReference type="GO" id="GO:0022627">
    <property type="term" value="C:cytosolic small ribosomal subunit"/>
    <property type="evidence" value="ECO:0007669"/>
    <property type="project" value="TreeGrafter"/>
</dbReference>
<dbReference type="PANTHER" id="PTHR11710">
    <property type="entry name" value="40S RIBOSOMAL PROTEIN S19"/>
    <property type="match status" value="1"/>
</dbReference>
<dbReference type="SUPFAM" id="SSF46785">
    <property type="entry name" value="Winged helix' DNA-binding domain"/>
    <property type="match status" value="1"/>
</dbReference>
<dbReference type="Pfam" id="PF01090">
    <property type="entry name" value="Ribosomal_S19e"/>
    <property type="match status" value="1"/>
</dbReference>
<sequence>MPTRETARVFSERRGTSHCVKVPEWSDVTKMGISKELAPLNSDWYYVRTASIARRLYVRSPTRGRFSFGVSVLFLRLPTLSNSWIVLGVCQ</sequence>
<accession>A0A0M3HXW4</accession>
<dbReference type="Proteomes" id="UP000036681">
    <property type="component" value="Unplaced"/>
</dbReference>
<keyword evidence="3" id="KW-0687">Ribonucleoprotein</keyword>
<comment type="similarity">
    <text evidence="1">Belongs to the eukaryotic ribosomal protein eS19 family.</text>
</comment>
<keyword evidence="2" id="KW-0689">Ribosomal protein</keyword>
<evidence type="ECO:0000256" key="3">
    <source>
        <dbReference type="ARBA" id="ARBA00023274"/>
    </source>
</evidence>
<evidence type="ECO:0000256" key="2">
    <source>
        <dbReference type="ARBA" id="ARBA00022980"/>
    </source>
</evidence>
<evidence type="ECO:0000256" key="1">
    <source>
        <dbReference type="ARBA" id="ARBA00010014"/>
    </source>
</evidence>
<reference evidence="5" key="1">
    <citation type="submission" date="2017-02" db="UniProtKB">
        <authorList>
            <consortium name="WormBaseParasite"/>
        </authorList>
    </citation>
    <scope>IDENTIFICATION</scope>
</reference>
<dbReference type="InterPro" id="IPR036390">
    <property type="entry name" value="WH_DNA-bd_sf"/>
</dbReference>
<dbReference type="Gene3D" id="1.10.10.10">
    <property type="entry name" value="Winged helix-like DNA-binding domain superfamily/Winged helix DNA-binding domain"/>
    <property type="match status" value="1"/>
</dbReference>
<dbReference type="GO" id="GO:0003735">
    <property type="term" value="F:structural constituent of ribosome"/>
    <property type="evidence" value="ECO:0007669"/>
    <property type="project" value="InterPro"/>
</dbReference>
<dbReference type="InterPro" id="IPR036388">
    <property type="entry name" value="WH-like_DNA-bd_sf"/>
</dbReference>
<evidence type="ECO:0000313" key="5">
    <source>
        <dbReference type="WBParaSite" id="ALUE_0000824501-mRNA-1"/>
    </source>
</evidence>
<dbReference type="GO" id="GO:0006412">
    <property type="term" value="P:translation"/>
    <property type="evidence" value="ECO:0007669"/>
    <property type="project" value="InterPro"/>
</dbReference>
<protein>
    <submittedName>
        <fullName evidence="5">Ribosomal protein S19</fullName>
    </submittedName>
</protein>
<dbReference type="PANTHER" id="PTHR11710:SF0">
    <property type="entry name" value="40S RIBOSOMAL PROTEIN S19"/>
    <property type="match status" value="1"/>
</dbReference>
<organism evidence="4 5">
    <name type="scientific">Ascaris lumbricoides</name>
    <name type="common">Giant roundworm</name>
    <dbReference type="NCBI Taxonomy" id="6252"/>
    <lineage>
        <taxon>Eukaryota</taxon>
        <taxon>Metazoa</taxon>
        <taxon>Ecdysozoa</taxon>
        <taxon>Nematoda</taxon>
        <taxon>Chromadorea</taxon>
        <taxon>Rhabditida</taxon>
        <taxon>Spirurina</taxon>
        <taxon>Ascaridomorpha</taxon>
        <taxon>Ascaridoidea</taxon>
        <taxon>Ascarididae</taxon>
        <taxon>Ascaris</taxon>
    </lineage>
</organism>
<dbReference type="GO" id="GO:0000028">
    <property type="term" value="P:ribosomal small subunit assembly"/>
    <property type="evidence" value="ECO:0007669"/>
    <property type="project" value="TreeGrafter"/>
</dbReference>
<proteinExistence type="inferred from homology"/>
<name>A0A0M3HXW4_ASCLU</name>
<dbReference type="AlphaFoldDB" id="A0A0M3HXW4"/>
<dbReference type="GO" id="GO:0003723">
    <property type="term" value="F:RNA binding"/>
    <property type="evidence" value="ECO:0007669"/>
    <property type="project" value="TreeGrafter"/>
</dbReference>
<keyword evidence="4" id="KW-1185">Reference proteome</keyword>
<dbReference type="InterPro" id="IPR001266">
    <property type="entry name" value="Ribosomal_eS19"/>
</dbReference>
<dbReference type="WBParaSite" id="ALUE_0000824501-mRNA-1">
    <property type="protein sequence ID" value="ALUE_0000824501-mRNA-1"/>
    <property type="gene ID" value="ALUE_0000824501"/>
</dbReference>